<keyword evidence="1" id="KW-0472">Membrane</keyword>
<sequence length="114" mass="12761">MDENPVQPKELPMRPLYRVVTVFLSIIIAYFLSYFYIGLIGDVFEKSSGTTIGVGGLALIYPMILSTIVFFYLVVNLINELINSSGNINIKAWIIKFIIGLFVILAPTVLVLLF</sequence>
<evidence type="ECO:0000313" key="2">
    <source>
        <dbReference type="EMBL" id="OGN01410.1"/>
    </source>
</evidence>
<feature type="transmembrane region" description="Helical" evidence="1">
    <location>
        <begin position="93"/>
        <end position="113"/>
    </location>
</feature>
<name>A0A1F8EM43_9BACT</name>
<evidence type="ECO:0000313" key="3">
    <source>
        <dbReference type="Proteomes" id="UP000177117"/>
    </source>
</evidence>
<evidence type="ECO:0000256" key="1">
    <source>
        <dbReference type="SAM" id="Phobius"/>
    </source>
</evidence>
<comment type="caution">
    <text evidence="2">The sequence shown here is derived from an EMBL/GenBank/DDBJ whole genome shotgun (WGS) entry which is preliminary data.</text>
</comment>
<feature type="transmembrane region" description="Helical" evidence="1">
    <location>
        <begin position="20"/>
        <end position="40"/>
    </location>
</feature>
<gene>
    <name evidence="2" type="ORF">A2650_00820</name>
</gene>
<reference evidence="2 3" key="1">
    <citation type="journal article" date="2016" name="Nat. Commun.">
        <title>Thousands of microbial genomes shed light on interconnected biogeochemical processes in an aquifer system.</title>
        <authorList>
            <person name="Anantharaman K."/>
            <person name="Brown C.T."/>
            <person name="Hug L.A."/>
            <person name="Sharon I."/>
            <person name="Castelle C.J."/>
            <person name="Probst A.J."/>
            <person name="Thomas B.C."/>
            <person name="Singh A."/>
            <person name="Wilkins M.J."/>
            <person name="Karaoz U."/>
            <person name="Brodie E.L."/>
            <person name="Williams K.H."/>
            <person name="Hubbard S.S."/>
            <person name="Banfield J.F."/>
        </authorList>
    </citation>
    <scope>NUCLEOTIDE SEQUENCE [LARGE SCALE GENOMIC DNA]</scope>
</reference>
<feature type="transmembrane region" description="Helical" evidence="1">
    <location>
        <begin position="52"/>
        <end position="73"/>
    </location>
</feature>
<organism evidence="2 3">
    <name type="scientific">Candidatus Yanofskybacteria bacterium RIFCSPHIGHO2_01_FULL_41_53</name>
    <dbReference type="NCBI Taxonomy" id="1802663"/>
    <lineage>
        <taxon>Bacteria</taxon>
        <taxon>Candidatus Yanofskyibacteriota</taxon>
    </lineage>
</organism>
<keyword evidence="1" id="KW-0812">Transmembrane</keyword>
<keyword evidence="1" id="KW-1133">Transmembrane helix</keyword>
<accession>A0A1F8EM43</accession>
<proteinExistence type="predicted"/>
<protein>
    <submittedName>
        <fullName evidence="2">Uncharacterized protein</fullName>
    </submittedName>
</protein>
<dbReference type="Proteomes" id="UP000177117">
    <property type="component" value="Unassembled WGS sequence"/>
</dbReference>
<dbReference type="EMBL" id="MGJD01000006">
    <property type="protein sequence ID" value="OGN01410.1"/>
    <property type="molecule type" value="Genomic_DNA"/>
</dbReference>
<dbReference type="AlphaFoldDB" id="A0A1F8EM43"/>